<feature type="non-terminal residue" evidence="2">
    <location>
        <position position="196"/>
    </location>
</feature>
<accession>A0A2P4X677</accession>
<feature type="region of interest" description="Disordered" evidence="1">
    <location>
        <begin position="1"/>
        <end position="28"/>
    </location>
</feature>
<dbReference type="EMBL" id="NCKW01016363">
    <property type="protein sequence ID" value="POM61064.1"/>
    <property type="molecule type" value="Genomic_DNA"/>
</dbReference>
<gene>
    <name evidence="2" type="ORF">PHPALM_29982</name>
</gene>
<dbReference type="Proteomes" id="UP000237271">
    <property type="component" value="Unassembled WGS sequence"/>
</dbReference>
<dbReference type="AlphaFoldDB" id="A0A2P4X677"/>
<evidence type="ECO:0000256" key="1">
    <source>
        <dbReference type="SAM" id="MobiDB-lite"/>
    </source>
</evidence>
<dbReference type="OrthoDB" id="105920at2759"/>
<keyword evidence="3" id="KW-1185">Reference proteome</keyword>
<evidence type="ECO:0008006" key="4">
    <source>
        <dbReference type="Google" id="ProtNLM"/>
    </source>
</evidence>
<evidence type="ECO:0000313" key="3">
    <source>
        <dbReference type="Proteomes" id="UP000237271"/>
    </source>
</evidence>
<proteinExistence type="predicted"/>
<organism evidence="2 3">
    <name type="scientific">Phytophthora palmivora</name>
    <dbReference type="NCBI Taxonomy" id="4796"/>
    <lineage>
        <taxon>Eukaryota</taxon>
        <taxon>Sar</taxon>
        <taxon>Stramenopiles</taxon>
        <taxon>Oomycota</taxon>
        <taxon>Peronosporomycetes</taxon>
        <taxon>Peronosporales</taxon>
        <taxon>Peronosporaceae</taxon>
        <taxon>Phytophthora</taxon>
    </lineage>
</organism>
<sequence>MHVNGYSKWRTRDQQHHRRRRSTRLPGIAGSAIDKPASGWLLHWSSTTRMRSTRKGVSHVLQNFEVSNCQTVLRKKLQRLKQTADIKSYNVEYSALIFRVEGMIMLDQVLCYANGLRHRTRTYVKLENYETLIDAMDLPAKQEVTHFTDDARDRQARRKTKKLNNLTAKRGKPVQEKYFRGKGPFKPKTDFKRTEG</sequence>
<reference evidence="2 3" key="1">
    <citation type="journal article" date="2017" name="Genome Biol. Evol.">
        <title>Phytophthora megakarya and P. palmivora, closely related causal agents of cacao black pod rot, underwent increases in genome sizes and gene numbers by different mechanisms.</title>
        <authorList>
            <person name="Ali S.S."/>
            <person name="Shao J."/>
            <person name="Lary D.J."/>
            <person name="Kronmiller B."/>
            <person name="Shen D."/>
            <person name="Strem M.D."/>
            <person name="Amoako-Attah I."/>
            <person name="Akrofi A.Y."/>
            <person name="Begoude B.A."/>
            <person name="Ten Hoopen G.M."/>
            <person name="Coulibaly K."/>
            <person name="Kebe B.I."/>
            <person name="Melnick R.L."/>
            <person name="Guiltinan M.J."/>
            <person name="Tyler B.M."/>
            <person name="Meinhardt L.W."/>
            <person name="Bailey B.A."/>
        </authorList>
    </citation>
    <scope>NUCLEOTIDE SEQUENCE [LARGE SCALE GENOMIC DNA]</scope>
    <source>
        <strain evidence="3">sbr112.9</strain>
    </source>
</reference>
<name>A0A2P4X677_9STRA</name>
<evidence type="ECO:0000313" key="2">
    <source>
        <dbReference type="EMBL" id="POM61064.1"/>
    </source>
</evidence>
<protein>
    <recommendedName>
        <fullName evidence="4">Retrotransposon gag domain-containing protein</fullName>
    </recommendedName>
</protein>
<comment type="caution">
    <text evidence="2">The sequence shown here is derived from an EMBL/GenBank/DDBJ whole genome shotgun (WGS) entry which is preliminary data.</text>
</comment>